<feature type="domain" description="Helicase C-terminal" evidence="1">
    <location>
        <begin position="863"/>
        <end position="913"/>
    </location>
</feature>
<dbReference type="InterPro" id="IPR027417">
    <property type="entry name" value="P-loop_NTPase"/>
</dbReference>
<sequence>MADARFDPGPALAPLKAFQRATVDHVCRRLLTDADATRQFLVADEVGLGKTMVARGVIARTIEALWEKVPRIDIIYVCSNGAIAAQNLARLNVMEREAKVLPTRLTLLPLVLGGENSLRHNRVNFISLTLGTTFDLKSSGGWARERALILRLLDGRLAHPKGAVRLFQGWSGETGWEGERARVATLPVDREIANRFQDAVASSPGLITRIDDLCAEVARYRQVDGDLRHACTAVIGELRGMLAQASVQSLEPDLIILDEFQRFHDLLHGDSEAADLARQLFNHTDSMGNSAKTLLLSATPYRMLTLAGDAPEEGDHHRDFLDVLEFLFGAEDGKRRRDEIAIEMRHFRKAMQALPAGFENARTIRHVIEGQLRRIIARTERVSETADRDAMIREVRHDLDLTAGDLIEARAIAAVAAAAGAPGTVEYWKSSPWLLNLMRGYKLADLLKEQAKAPSPALRSAMRAAIPLQIAPQTVESYAPLTPANGRMRKLAELAFAEGMARRLWIAPSMPYFGTSQLVSKMLIFSEWTMVPDAIAGFLSYEAERQMGMGKDHGYTDPPTTRPLQFRRAQGRLAGLRALQLVIPSPRLAALADPLTLLREDGPFADLDAMRRAAANRLRPLAENLTDRCTEAAEGGWDWSSAAALDISTTGFAGWLSSPTLRQEGDEEAWPDHLADLAQAAKQPIGRADTEQVLAHLVDVALGSPATCVLRALSRIAPGLSLDDPALLSAATHVGMAFRTLFNQPESQALLRAEGDVYWRAVLRHSAEHDLQSVLDEYTHVLFEAEGQVGHAPVSAVRVIAERMAEALSLRPAQIELNHYTLQRGRIVQTHPITLRGRFAMRLAQKGEDETGVNRTGLVRTAFNSPFKPFVLASTSVGQEGLDFHPYCHRVVHWNLPGNPVDMEQREGRVHRYKNHAVRLNLVTGHFQDALDGQASDPWASMFDAAHAGAKHKGDLEPFWVMDGPIKVERHILSLPFSREETRLSWLNRSVALYRLAFGQPRQDDLLALLDQVRNDIVPEELAQLQISLRPD</sequence>
<dbReference type="Gene3D" id="3.40.50.300">
    <property type="entry name" value="P-loop containing nucleotide triphosphate hydrolases"/>
    <property type="match status" value="2"/>
</dbReference>
<dbReference type="Proteomes" id="UP000183002">
    <property type="component" value="Unassembled WGS sequence"/>
</dbReference>
<reference evidence="2 3" key="1">
    <citation type="submission" date="2016-10" db="EMBL/GenBank/DDBJ databases">
        <authorList>
            <person name="de Groot N.N."/>
        </authorList>
    </citation>
    <scope>NUCLEOTIDE SEQUENCE [LARGE SCALE GENOMIC DNA]</scope>
    <source>
        <strain evidence="2 3">CGMCC 1.10836</strain>
    </source>
</reference>
<dbReference type="SUPFAM" id="SSF52540">
    <property type="entry name" value="P-loop containing nucleoside triphosphate hydrolases"/>
    <property type="match status" value="2"/>
</dbReference>
<dbReference type="AlphaFoldDB" id="A0A1H8NGL1"/>
<name>A0A1H8NGL1_9RHOB</name>
<dbReference type="EMBL" id="FOCO01000082">
    <property type="protein sequence ID" value="SEO28533.1"/>
    <property type="molecule type" value="Genomic_DNA"/>
</dbReference>
<evidence type="ECO:0000313" key="2">
    <source>
        <dbReference type="EMBL" id="SEO28533.1"/>
    </source>
</evidence>
<keyword evidence="2" id="KW-0378">Hydrolase</keyword>
<keyword evidence="2" id="KW-0547">Nucleotide-binding</keyword>
<keyword evidence="2" id="KW-0347">Helicase</keyword>
<dbReference type="InterPro" id="IPR001650">
    <property type="entry name" value="Helicase_C-like"/>
</dbReference>
<dbReference type="STRING" id="1077947.SAMN05216227_10824"/>
<protein>
    <submittedName>
        <fullName evidence="2">Helicase conserved C-terminal domain-containing protein</fullName>
    </submittedName>
</protein>
<evidence type="ECO:0000313" key="3">
    <source>
        <dbReference type="Proteomes" id="UP000183002"/>
    </source>
</evidence>
<organism evidence="2 3">
    <name type="scientific">Pseudorhodobacter antarcticus</name>
    <dbReference type="NCBI Taxonomy" id="1077947"/>
    <lineage>
        <taxon>Bacteria</taxon>
        <taxon>Pseudomonadati</taxon>
        <taxon>Pseudomonadota</taxon>
        <taxon>Alphaproteobacteria</taxon>
        <taxon>Rhodobacterales</taxon>
        <taxon>Paracoccaceae</taxon>
        <taxon>Pseudorhodobacter</taxon>
    </lineage>
</organism>
<accession>A0A1H8NGL1</accession>
<dbReference type="OrthoDB" id="9814088at2"/>
<proteinExistence type="predicted"/>
<keyword evidence="3" id="KW-1185">Reference proteome</keyword>
<evidence type="ECO:0000259" key="1">
    <source>
        <dbReference type="Pfam" id="PF00271"/>
    </source>
</evidence>
<keyword evidence="2" id="KW-0067">ATP-binding</keyword>
<gene>
    <name evidence="2" type="ORF">SAMN05216227_10824</name>
</gene>
<dbReference type="RefSeq" id="WP_050518544.1">
    <property type="nucleotide sequence ID" value="NZ_FOCO01000082.1"/>
</dbReference>
<dbReference type="Pfam" id="PF00271">
    <property type="entry name" value="Helicase_C"/>
    <property type="match status" value="1"/>
</dbReference>
<dbReference type="GO" id="GO:0004386">
    <property type="term" value="F:helicase activity"/>
    <property type="evidence" value="ECO:0007669"/>
    <property type="project" value="UniProtKB-KW"/>
</dbReference>